<evidence type="ECO:0000256" key="1">
    <source>
        <dbReference type="SAM" id="Phobius"/>
    </source>
</evidence>
<keyword evidence="1" id="KW-0472">Membrane</keyword>
<name>A0ABZ3C2W9_9ACTN</name>
<feature type="transmembrane region" description="Helical" evidence="1">
    <location>
        <begin position="51"/>
        <end position="77"/>
    </location>
</feature>
<organism evidence="2 3">
    <name type="scientific">Propioniciclava soli</name>
    <dbReference type="NCBI Taxonomy" id="2775081"/>
    <lineage>
        <taxon>Bacteria</taxon>
        <taxon>Bacillati</taxon>
        <taxon>Actinomycetota</taxon>
        <taxon>Actinomycetes</taxon>
        <taxon>Propionibacteriales</taxon>
        <taxon>Propionibacteriaceae</taxon>
        <taxon>Propioniciclava</taxon>
    </lineage>
</organism>
<accession>A0ABZ3C2W9</accession>
<dbReference type="Proteomes" id="UP001434337">
    <property type="component" value="Chromosome"/>
</dbReference>
<keyword evidence="1" id="KW-1133">Transmembrane helix</keyword>
<keyword evidence="3" id="KW-1185">Reference proteome</keyword>
<sequence length="291" mass="30617">MATSVATEAEWLISTATTRRAVWSAVAVFGFGAAAVAAVADAVRAPNVPSIVLAVIVVSLLAMAVVLAAEAVASGIVQVSSAGYAMLGRRRPWSDVLALGTGRIEGRDAAVVAVRGEADDPVDQDVLAGFTEAETERVVATLRARAGALPGFAEVVVPADWWAHAEAEADRAAAVVVATSGREPLARQRVPFGFGTLVDTVRLDYGVTPSGEEVALYARHGLVLGVVAQGRRWLRQTKKRRSVDPATQVGRLFEDHTVRVVPGRAGGFDRLVVETADGAKLVFNAEEPDRF</sequence>
<proteinExistence type="predicted"/>
<gene>
    <name evidence="2" type="ORF">PCC79_09855</name>
</gene>
<evidence type="ECO:0000313" key="3">
    <source>
        <dbReference type="Proteomes" id="UP001434337"/>
    </source>
</evidence>
<feature type="transmembrane region" description="Helical" evidence="1">
    <location>
        <begin position="21"/>
        <end position="39"/>
    </location>
</feature>
<protein>
    <submittedName>
        <fullName evidence="2">Uncharacterized protein</fullName>
    </submittedName>
</protein>
<evidence type="ECO:0000313" key="2">
    <source>
        <dbReference type="EMBL" id="WZW97222.1"/>
    </source>
</evidence>
<keyword evidence="1" id="KW-0812">Transmembrane</keyword>
<reference evidence="2 3" key="1">
    <citation type="journal article" date="2023" name="Environ Microbiome">
        <title>A coral-associated actinobacterium mitigates coral bleaching under heat stress.</title>
        <authorList>
            <person name="Li J."/>
            <person name="Zou Y."/>
            <person name="Li Q."/>
            <person name="Zhang J."/>
            <person name="Bourne D.G."/>
            <person name="Lyu Y."/>
            <person name="Liu C."/>
            <person name="Zhang S."/>
        </authorList>
    </citation>
    <scope>NUCLEOTIDE SEQUENCE [LARGE SCALE GENOMIC DNA]</scope>
    <source>
        <strain evidence="2 3">SCSIO 13291</strain>
    </source>
</reference>
<dbReference type="RefSeq" id="WP_342371716.1">
    <property type="nucleotide sequence ID" value="NZ_CP115965.1"/>
</dbReference>
<dbReference type="EMBL" id="CP115965">
    <property type="protein sequence ID" value="WZW97222.1"/>
    <property type="molecule type" value="Genomic_DNA"/>
</dbReference>